<proteinExistence type="predicted"/>
<comment type="caution">
    <text evidence="3">The sequence shown here is derived from an EMBL/GenBank/DDBJ whole genome shotgun (WGS) entry which is preliminary data.</text>
</comment>
<feature type="compositionally biased region" description="Basic and acidic residues" evidence="1">
    <location>
        <begin position="338"/>
        <end position="355"/>
    </location>
</feature>
<protein>
    <recommendedName>
        <fullName evidence="2">Replication factor A C-terminal domain-containing protein</fullName>
    </recommendedName>
</protein>
<dbReference type="AlphaFoldDB" id="A0A8T0PNJ6"/>
<dbReference type="EMBL" id="CM029051">
    <property type="protein sequence ID" value="KAG2563927.1"/>
    <property type="molecule type" value="Genomic_DNA"/>
</dbReference>
<gene>
    <name evidence="3" type="ORF">PVAP13_8KG343602</name>
</gene>
<evidence type="ECO:0000256" key="1">
    <source>
        <dbReference type="SAM" id="MobiDB-lite"/>
    </source>
</evidence>
<dbReference type="InterPro" id="IPR013955">
    <property type="entry name" value="Rep_factor-A_C"/>
</dbReference>
<sequence>MSAYSPLSSLAPRDRLKTIFVRVMRKWEFRGLNDDGPLQHIDLILADSQGNAMYAEIPSAEAGRSYIMNPGSFPEYVYNPTPFSELKNFVGDRKKIHDVLGILVEVAEPEWVPFSNQPKPNLRRNITIKDASDIEIQISLRGQKALNFTIESSESSVEHIPTAILLTGCLVKAYQHATTWWFPSCNFCNKTCKQEDGDLICYECGTTNKYTYKYKLSFIAGDGTEEAEMICFGEIGRRIIGKPVKTVMCSTKQEDLIPLDIASIKSYRLPQKTYQITSIIASYGKQRIAQKHPQNALPTLQQADTSDVGKQPGSSQVHGLPTPSKILPMHSIHLQTPEGKDPKHSADIMEDTYHK</sequence>
<feature type="domain" description="Replication factor A C-terminal" evidence="2">
    <location>
        <begin position="178"/>
        <end position="255"/>
    </location>
</feature>
<dbReference type="Proteomes" id="UP000823388">
    <property type="component" value="Chromosome 8K"/>
</dbReference>
<feature type="region of interest" description="Disordered" evidence="1">
    <location>
        <begin position="303"/>
        <end position="355"/>
    </location>
</feature>
<dbReference type="CDD" id="cd04481">
    <property type="entry name" value="RPA1_DBD_B_like"/>
    <property type="match status" value="1"/>
</dbReference>
<dbReference type="SUPFAM" id="SSF50249">
    <property type="entry name" value="Nucleic acid-binding proteins"/>
    <property type="match status" value="3"/>
</dbReference>
<dbReference type="PANTHER" id="PTHR47165:SF3">
    <property type="entry name" value="RETROTRANSPOSON-LIKE PROTEIN"/>
    <property type="match status" value="1"/>
</dbReference>
<evidence type="ECO:0000313" key="3">
    <source>
        <dbReference type="EMBL" id="KAG2563927.1"/>
    </source>
</evidence>
<evidence type="ECO:0000313" key="4">
    <source>
        <dbReference type="Proteomes" id="UP000823388"/>
    </source>
</evidence>
<reference evidence="3" key="1">
    <citation type="submission" date="2020-05" db="EMBL/GenBank/DDBJ databases">
        <title>WGS assembly of Panicum virgatum.</title>
        <authorList>
            <person name="Lovell J.T."/>
            <person name="Jenkins J."/>
            <person name="Shu S."/>
            <person name="Juenger T.E."/>
            <person name="Schmutz J."/>
        </authorList>
    </citation>
    <scope>NUCLEOTIDE SEQUENCE</scope>
    <source>
        <strain evidence="3">AP13</strain>
    </source>
</reference>
<accession>A0A8T0PNJ6</accession>
<dbReference type="Pfam" id="PF08646">
    <property type="entry name" value="Rep_fac-A_C"/>
    <property type="match status" value="1"/>
</dbReference>
<dbReference type="PANTHER" id="PTHR47165">
    <property type="entry name" value="OS03G0429900 PROTEIN"/>
    <property type="match status" value="1"/>
</dbReference>
<dbReference type="Gene3D" id="2.40.50.140">
    <property type="entry name" value="Nucleic acid-binding proteins"/>
    <property type="match status" value="1"/>
</dbReference>
<evidence type="ECO:0000259" key="2">
    <source>
        <dbReference type="Pfam" id="PF08646"/>
    </source>
</evidence>
<name>A0A8T0PNJ6_PANVG</name>
<keyword evidence="4" id="KW-1185">Reference proteome</keyword>
<dbReference type="InterPro" id="IPR012340">
    <property type="entry name" value="NA-bd_OB-fold"/>
</dbReference>
<organism evidence="3 4">
    <name type="scientific">Panicum virgatum</name>
    <name type="common">Blackwell switchgrass</name>
    <dbReference type="NCBI Taxonomy" id="38727"/>
    <lineage>
        <taxon>Eukaryota</taxon>
        <taxon>Viridiplantae</taxon>
        <taxon>Streptophyta</taxon>
        <taxon>Embryophyta</taxon>
        <taxon>Tracheophyta</taxon>
        <taxon>Spermatophyta</taxon>
        <taxon>Magnoliopsida</taxon>
        <taxon>Liliopsida</taxon>
        <taxon>Poales</taxon>
        <taxon>Poaceae</taxon>
        <taxon>PACMAD clade</taxon>
        <taxon>Panicoideae</taxon>
        <taxon>Panicodae</taxon>
        <taxon>Paniceae</taxon>
        <taxon>Panicinae</taxon>
        <taxon>Panicum</taxon>
        <taxon>Panicum sect. Hiantes</taxon>
    </lineage>
</organism>